<dbReference type="Pfam" id="PF10117">
    <property type="entry name" value="McrBC"/>
    <property type="match status" value="1"/>
</dbReference>
<reference evidence="2" key="1">
    <citation type="submission" date="2016-10" db="EMBL/GenBank/DDBJ databases">
        <authorList>
            <person name="Varghese N."/>
            <person name="Submissions S."/>
        </authorList>
    </citation>
    <scope>NUCLEOTIDE SEQUENCE [LARGE SCALE GENOMIC DNA]</scope>
    <source>
        <strain evidence="2">CGMCC 1.11022</strain>
    </source>
</reference>
<dbReference type="AlphaFoldDB" id="A0A1G9ACP2"/>
<evidence type="ECO:0000313" key="2">
    <source>
        <dbReference type="Proteomes" id="UP000198894"/>
    </source>
</evidence>
<keyword evidence="2" id="KW-1185">Reference proteome</keyword>
<sequence>MAVNLAALGEAIDGRGFASAGRLARKPIAAVEQDTILLPPELVRTDGSLDVYDDVLKLFRPTYSKNRPAIQCSGWVGYIPLNDSFALEVSTRVPVGNLERLVGMAVGYTPDILRKYTRQFAHAVDRPASLFDILTDQLLDAFDHVWEGGLMKTYGRVQRVGSAPVGRIMPFQSQWLSAKSGRPVAVSSAFHRSPDFGPNRVLRHAFEKLLARYIGIREDAQRARVLRLRQAVNRLVGVGRPLLSEVSPEAIAGFVHRLPSQHEYYADALMVAQLIIFDIGLSIRGNGGVAILPSILIDMAKVFENYVRRVLADGLREDERIEVKDGNKGGEGGAKLDLFDPIAEGLKNPGVTPDIVIDVEGKTKLVIDAKYKPAPKVPERDDVNQVVLYGARYGAHRVMLLHAGRKAERQPTELCGQVGDFQVYNGMVDLNAEPIETEETNLVEAVRLLL</sequence>
<organism evidence="1 2">
    <name type="scientific">Mesorhizobium muleiense</name>
    <dbReference type="NCBI Taxonomy" id="1004279"/>
    <lineage>
        <taxon>Bacteria</taxon>
        <taxon>Pseudomonadati</taxon>
        <taxon>Pseudomonadota</taxon>
        <taxon>Alphaproteobacteria</taxon>
        <taxon>Hyphomicrobiales</taxon>
        <taxon>Phyllobacteriaceae</taxon>
        <taxon>Mesorhizobium</taxon>
    </lineage>
</organism>
<dbReference type="InterPro" id="IPR019292">
    <property type="entry name" value="McrC"/>
</dbReference>
<dbReference type="Proteomes" id="UP000198894">
    <property type="component" value="Unassembled WGS sequence"/>
</dbReference>
<dbReference type="RefSeq" id="WP_091596244.1">
    <property type="nucleotide sequence ID" value="NZ_FNEE01000013.1"/>
</dbReference>
<dbReference type="EMBL" id="FNEE01000013">
    <property type="protein sequence ID" value="SDK24310.1"/>
    <property type="molecule type" value="Genomic_DNA"/>
</dbReference>
<accession>A0A1G9ACP2</accession>
<proteinExistence type="predicted"/>
<dbReference type="PANTHER" id="PTHR38733">
    <property type="entry name" value="PROTEIN MCRC"/>
    <property type="match status" value="1"/>
</dbReference>
<protein>
    <submittedName>
        <fullName evidence="1">5-methylcytosine-specific restriction enzyme subunit McrC</fullName>
    </submittedName>
</protein>
<evidence type="ECO:0000313" key="1">
    <source>
        <dbReference type="EMBL" id="SDK24310.1"/>
    </source>
</evidence>
<gene>
    <name evidence="1" type="ORF">SAMN05428953_11320</name>
</gene>
<name>A0A1G9ACP2_9HYPH</name>
<dbReference type="PANTHER" id="PTHR38733:SF1">
    <property type="entry name" value="TYPE IV METHYL-DIRECTED RESTRICTION ENZYME ECOKMCRBC"/>
    <property type="match status" value="1"/>
</dbReference>